<keyword evidence="1" id="KW-0812">Transmembrane</keyword>
<accession>A0ABT3I156</accession>
<feature type="transmembrane region" description="Helical" evidence="1">
    <location>
        <begin position="76"/>
        <end position="95"/>
    </location>
</feature>
<proteinExistence type="predicted"/>
<keyword evidence="1" id="KW-1133">Transmembrane helix</keyword>
<evidence type="ECO:0000256" key="1">
    <source>
        <dbReference type="SAM" id="Phobius"/>
    </source>
</evidence>
<evidence type="ECO:0000313" key="2">
    <source>
        <dbReference type="EMBL" id="MCW3169783.1"/>
    </source>
</evidence>
<gene>
    <name evidence="2" type="ORF">OMO38_14750</name>
</gene>
<keyword evidence="1" id="KW-0472">Membrane</keyword>
<feature type="transmembrane region" description="Helical" evidence="1">
    <location>
        <begin position="12"/>
        <end position="30"/>
    </location>
</feature>
<name>A0ABT3I156_9FLAO</name>
<evidence type="ECO:0000313" key="3">
    <source>
        <dbReference type="Proteomes" id="UP001163731"/>
    </source>
</evidence>
<keyword evidence="3" id="KW-1185">Reference proteome</keyword>
<dbReference type="EMBL" id="JAPDHW010000010">
    <property type="protein sequence ID" value="MCW3169783.1"/>
    <property type="molecule type" value="Genomic_DNA"/>
</dbReference>
<comment type="caution">
    <text evidence="2">The sequence shown here is derived from an EMBL/GenBank/DDBJ whole genome shotgun (WGS) entry which is preliminary data.</text>
</comment>
<dbReference type="Proteomes" id="UP001163731">
    <property type="component" value="Unassembled WGS sequence"/>
</dbReference>
<sequence>MEAFKINSAAALYFCASWLVGLIILMAYLAGALNEVVVFLLVISILNIIVNAILIIVLLLLYYVFSENRIEFRNSAVLLLFNFPDILLLYFIISII</sequence>
<reference evidence="2" key="1">
    <citation type="submission" date="2022-10" db="EMBL/GenBank/DDBJ databases">
        <title>Chryseobacterium babae sp. nov. isolated from the gut of the beetle Oryctes rhinoceros, and Chryseobacterium kimseyorum sp. nov., isolated from a stick insect rearing cage.</title>
        <authorList>
            <person name="Shelomi M."/>
            <person name="Han C.-J."/>
            <person name="Chen W.-M."/>
            <person name="Chen H.-K."/>
            <person name="Liaw S.-J."/>
            <person name="Muhle E."/>
            <person name="Clermont D."/>
        </authorList>
    </citation>
    <scope>NUCLEOTIDE SEQUENCE</scope>
    <source>
        <strain evidence="2">09-1422</strain>
    </source>
</reference>
<feature type="transmembrane region" description="Helical" evidence="1">
    <location>
        <begin position="36"/>
        <end position="64"/>
    </location>
</feature>
<protein>
    <submittedName>
        <fullName evidence="2">Uncharacterized protein</fullName>
    </submittedName>
</protein>
<dbReference type="RefSeq" id="WP_264750956.1">
    <property type="nucleotide sequence ID" value="NZ_JAPDHW010000010.1"/>
</dbReference>
<organism evidence="2 3">
    <name type="scientific">Chryseobacterium kimseyorum</name>
    <dbReference type="NCBI Taxonomy" id="2984028"/>
    <lineage>
        <taxon>Bacteria</taxon>
        <taxon>Pseudomonadati</taxon>
        <taxon>Bacteroidota</taxon>
        <taxon>Flavobacteriia</taxon>
        <taxon>Flavobacteriales</taxon>
        <taxon>Weeksellaceae</taxon>
        <taxon>Chryseobacterium group</taxon>
        <taxon>Chryseobacterium</taxon>
    </lineage>
</organism>